<proteinExistence type="predicted"/>
<protein>
    <submittedName>
        <fullName evidence="1">Uncharacterized protein</fullName>
    </submittedName>
</protein>
<name>A0A8S5R1L1_9CAUD</name>
<organism evidence="1">
    <name type="scientific">Siphoviridae sp. ct6d71</name>
    <dbReference type="NCBI Taxonomy" id="2826298"/>
    <lineage>
        <taxon>Viruses</taxon>
        <taxon>Duplodnaviria</taxon>
        <taxon>Heunggongvirae</taxon>
        <taxon>Uroviricota</taxon>
        <taxon>Caudoviricetes</taxon>
    </lineage>
</organism>
<sequence length="66" mass="7325">MQYQVILHFVNGESQAISVVAEDEQECVAVVYGNNEVGLVIADKYDGEGVIAYTVDNIEYLEILED</sequence>
<accession>A0A8S5R1L1</accession>
<dbReference type="EMBL" id="BK015797">
    <property type="protein sequence ID" value="DAE25358.1"/>
    <property type="molecule type" value="Genomic_DNA"/>
</dbReference>
<reference evidence="1" key="1">
    <citation type="journal article" date="2021" name="Proc. Natl. Acad. Sci. U.S.A.">
        <title>A Catalog of Tens of Thousands of Viruses from Human Metagenomes Reveals Hidden Associations with Chronic Diseases.</title>
        <authorList>
            <person name="Tisza M.J."/>
            <person name="Buck C.B."/>
        </authorList>
    </citation>
    <scope>NUCLEOTIDE SEQUENCE</scope>
    <source>
        <strain evidence="1">Ct6d71</strain>
    </source>
</reference>
<evidence type="ECO:0000313" key="1">
    <source>
        <dbReference type="EMBL" id="DAE25358.1"/>
    </source>
</evidence>